<accession>A0ABD5Q474</accession>
<dbReference type="Proteomes" id="UP001595945">
    <property type="component" value="Unassembled WGS sequence"/>
</dbReference>
<name>A0ABD5Q474_9EURY</name>
<dbReference type="AlphaFoldDB" id="A0ABD5Q474"/>
<proteinExistence type="predicted"/>
<reference evidence="2 3" key="1">
    <citation type="journal article" date="2019" name="Int. J. Syst. Evol. Microbiol.">
        <title>The Global Catalogue of Microorganisms (GCM) 10K type strain sequencing project: providing services to taxonomists for standard genome sequencing and annotation.</title>
        <authorList>
            <consortium name="The Broad Institute Genomics Platform"/>
            <consortium name="The Broad Institute Genome Sequencing Center for Infectious Disease"/>
            <person name="Wu L."/>
            <person name="Ma J."/>
        </authorList>
    </citation>
    <scope>NUCLEOTIDE SEQUENCE [LARGE SCALE GENOMIC DNA]</scope>
    <source>
        <strain evidence="2 3">XZYJ18</strain>
    </source>
</reference>
<keyword evidence="1" id="KW-0812">Transmembrane</keyword>
<dbReference type="GeneID" id="73043766"/>
<evidence type="ECO:0000313" key="2">
    <source>
        <dbReference type="EMBL" id="MFC4825515.1"/>
    </source>
</evidence>
<gene>
    <name evidence="2" type="ORF">ACFO9K_14740</name>
</gene>
<dbReference type="EMBL" id="JBHSHT010000002">
    <property type="protein sequence ID" value="MFC4825515.1"/>
    <property type="molecule type" value="Genomic_DNA"/>
</dbReference>
<dbReference type="RefSeq" id="WP_254268828.1">
    <property type="nucleotide sequence ID" value="NZ_CP100400.1"/>
</dbReference>
<sequence length="65" mass="6485">MVGPTSEEEKREAMTRFKATIVVLVGASAGLITLSGGGSLVQIGVAVVAGSVVGAALLAYVVRIL</sequence>
<keyword evidence="1" id="KW-1133">Transmembrane helix</keyword>
<keyword evidence="1" id="KW-0472">Membrane</keyword>
<protein>
    <submittedName>
        <fullName evidence="2">Uncharacterized protein</fullName>
    </submittedName>
</protein>
<organism evidence="2 3">
    <name type="scientific">Halorussus aquaticus</name>
    <dbReference type="NCBI Taxonomy" id="2953748"/>
    <lineage>
        <taxon>Archaea</taxon>
        <taxon>Methanobacteriati</taxon>
        <taxon>Methanobacteriota</taxon>
        <taxon>Stenosarchaea group</taxon>
        <taxon>Halobacteria</taxon>
        <taxon>Halobacteriales</taxon>
        <taxon>Haladaptataceae</taxon>
        <taxon>Halorussus</taxon>
    </lineage>
</organism>
<feature type="transmembrane region" description="Helical" evidence="1">
    <location>
        <begin position="43"/>
        <end position="62"/>
    </location>
</feature>
<evidence type="ECO:0000256" key="1">
    <source>
        <dbReference type="SAM" id="Phobius"/>
    </source>
</evidence>
<evidence type="ECO:0000313" key="3">
    <source>
        <dbReference type="Proteomes" id="UP001595945"/>
    </source>
</evidence>
<comment type="caution">
    <text evidence="2">The sequence shown here is derived from an EMBL/GenBank/DDBJ whole genome shotgun (WGS) entry which is preliminary data.</text>
</comment>
<keyword evidence="3" id="KW-1185">Reference proteome</keyword>
<feature type="transmembrane region" description="Helical" evidence="1">
    <location>
        <begin position="19"/>
        <end position="37"/>
    </location>
</feature>